<organism evidence="2 3">
    <name type="scientific">Acidiphilium multivorum (strain DSM 11245 / JCM 8867 / NBRC 100883 / AIU 301)</name>
    <dbReference type="NCBI Taxonomy" id="926570"/>
    <lineage>
        <taxon>Bacteria</taxon>
        <taxon>Pseudomonadati</taxon>
        <taxon>Pseudomonadota</taxon>
        <taxon>Alphaproteobacteria</taxon>
        <taxon>Acetobacterales</taxon>
        <taxon>Acidocellaceae</taxon>
        <taxon>Acidiphilium</taxon>
    </lineage>
</organism>
<feature type="compositionally biased region" description="Polar residues" evidence="1">
    <location>
        <begin position="109"/>
        <end position="118"/>
    </location>
</feature>
<name>F0J841_ACIMA</name>
<reference evidence="2 3" key="1">
    <citation type="submission" date="2010-12" db="EMBL/GenBank/DDBJ databases">
        <title>Whole genome sequence of Acidiphilium multivorum AIU301.</title>
        <authorList>
            <person name="Narita-Yamada S."/>
            <person name="Nakamura S."/>
            <person name="Ito N."/>
            <person name="Takarada H."/>
            <person name="Katano Y."/>
            <person name="Nakazawa H."/>
            <person name="Hosoyama A."/>
            <person name="Yamada R."/>
            <person name="Fujita N."/>
        </authorList>
    </citation>
    <scope>NUCLEOTIDE SEQUENCE [LARGE SCALE GENOMIC DNA]</scope>
    <source>
        <strain evidence="3">DSM 11245 / JCM 8867 / AIU301</strain>
        <plasmid evidence="2 3">pACMV5</plasmid>
    </source>
</reference>
<accession>F0J841</accession>
<evidence type="ECO:0000256" key="1">
    <source>
        <dbReference type="SAM" id="MobiDB-lite"/>
    </source>
</evidence>
<proteinExistence type="predicted"/>
<dbReference type="Proteomes" id="UP000007100">
    <property type="component" value="Plasmid pACMV5"/>
</dbReference>
<protein>
    <submittedName>
        <fullName evidence="2">Uncharacterized protein</fullName>
    </submittedName>
</protein>
<gene>
    <name evidence="2" type="ordered locus">ACMV_P5_00040</name>
</gene>
<dbReference type="EMBL" id="AP012040">
    <property type="protein sequence ID" value="BAJ83258.1"/>
    <property type="molecule type" value="Genomic_DNA"/>
</dbReference>
<dbReference type="AlphaFoldDB" id="F0J841"/>
<keyword evidence="3" id="KW-1185">Reference proteome</keyword>
<sequence>MSGNQIKMRGVARMAFRAVRNDVAAEIEAGSTVKLSWLKHFGDQPTPTVSYTHFAGLVAREITGKVGSRGGRATAKLSSPHEASVLDQPAAVPLPNPQPALSPEKRQQPNDSQSQVRQQPKRIVTRVPDIERILYGSKGKLKE</sequence>
<evidence type="ECO:0000313" key="2">
    <source>
        <dbReference type="EMBL" id="BAJ83258.1"/>
    </source>
</evidence>
<keyword evidence="2" id="KW-0614">Plasmid</keyword>
<feature type="region of interest" description="Disordered" evidence="1">
    <location>
        <begin position="65"/>
        <end position="128"/>
    </location>
</feature>
<evidence type="ECO:0000313" key="3">
    <source>
        <dbReference type="Proteomes" id="UP000007100"/>
    </source>
</evidence>
<geneLocation type="plasmid" evidence="2 3">
    <name>pACMV5</name>
</geneLocation>
<dbReference type="HOGENOM" id="CLU_1801875_0_0_5"/>
<dbReference type="KEGG" id="amv:ACMV_P5_00040"/>